<comment type="caution">
    <text evidence="2">The sequence shown here is derived from an EMBL/GenBank/DDBJ whole genome shotgun (WGS) entry which is preliminary data.</text>
</comment>
<evidence type="ECO:0000313" key="2">
    <source>
        <dbReference type="EMBL" id="KAJ8780911.1"/>
    </source>
</evidence>
<gene>
    <name evidence="2" type="ORF">J1605_000954</name>
</gene>
<sequence>MQVNGVALIECENNIKDGILGAPIEPKRRPRGRPDRVAVGVFGAKAGGGGSRGDYRRCGASQGAGGPRPNKPVRTVGGGAPEAAYFFGLAPAADEEGGASAPWDWSTAPQPAALSSLIGSVDGFIDWLPSRPAWCTSSRYYWSSELLLRPPRAVIARPLGVPGSIVFKAPRADSHGPGLRPQLCPASSGRSVEGLAQPRRLLAFAHPPPAPPTTGPRSGWPGALRAGCRSGRAFPASARCSTRPGRAVGLGRPRPHCLSPPEPSRSRLIRPSHEWDVLMIRTGTGREWAEGGMQTPGDLSREKTFV</sequence>
<proteinExistence type="predicted"/>
<dbReference type="EMBL" id="JAIQCJ010002152">
    <property type="protein sequence ID" value="KAJ8780911.1"/>
    <property type="molecule type" value="Genomic_DNA"/>
</dbReference>
<accession>A0AB34GKS7</accession>
<organism evidence="2 3">
    <name type="scientific">Eschrichtius robustus</name>
    <name type="common">California gray whale</name>
    <name type="synonym">Eschrichtius gibbosus</name>
    <dbReference type="NCBI Taxonomy" id="9764"/>
    <lineage>
        <taxon>Eukaryota</taxon>
        <taxon>Metazoa</taxon>
        <taxon>Chordata</taxon>
        <taxon>Craniata</taxon>
        <taxon>Vertebrata</taxon>
        <taxon>Euteleostomi</taxon>
        <taxon>Mammalia</taxon>
        <taxon>Eutheria</taxon>
        <taxon>Laurasiatheria</taxon>
        <taxon>Artiodactyla</taxon>
        <taxon>Whippomorpha</taxon>
        <taxon>Cetacea</taxon>
        <taxon>Mysticeti</taxon>
        <taxon>Eschrichtiidae</taxon>
        <taxon>Eschrichtius</taxon>
    </lineage>
</organism>
<name>A0AB34GKS7_ESCRO</name>
<reference evidence="2 3" key="1">
    <citation type="submission" date="2022-11" db="EMBL/GenBank/DDBJ databases">
        <title>Whole genome sequence of Eschrichtius robustus ER-17-0199.</title>
        <authorList>
            <person name="Bruniche-Olsen A."/>
            <person name="Black A.N."/>
            <person name="Fields C.J."/>
            <person name="Walden K."/>
            <person name="Dewoody J.A."/>
        </authorList>
    </citation>
    <scope>NUCLEOTIDE SEQUENCE [LARGE SCALE GENOMIC DNA]</scope>
    <source>
        <strain evidence="2">ER-17-0199</strain>
        <tissue evidence="2">Blubber</tissue>
    </source>
</reference>
<feature type="region of interest" description="Disordered" evidence="1">
    <location>
        <begin position="235"/>
        <end position="265"/>
    </location>
</feature>
<feature type="region of interest" description="Disordered" evidence="1">
    <location>
        <begin position="52"/>
        <end position="72"/>
    </location>
</feature>
<dbReference type="AlphaFoldDB" id="A0AB34GKS7"/>
<dbReference type="Proteomes" id="UP001159641">
    <property type="component" value="Unassembled WGS sequence"/>
</dbReference>
<evidence type="ECO:0000256" key="1">
    <source>
        <dbReference type="SAM" id="MobiDB-lite"/>
    </source>
</evidence>
<protein>
    <submittedName>
        <fullName evidence="2">Uncharacterized protein</fullName>
    </submittedName>
</protein>
<evidence type="ECO:0000313" key="3">
    <source>
        <dbReference type="Proteomes" id="UP001159641"/>
    </source>
</evidence>
<keyword evidence="3" id="KW-1185">Reference proteome</keyword>